<feature type="region of interest" description="Disordered" evidence="1">
    <location>
        <begin position="38"/>
        <end position="60"/>
    </location>
</feature>
<proteinExistence type="predicted"/>
<sequence>MSLNRSIPKDGGKLKARSEIVRPTSLFTNERSSAFQTRIENTKLRSDKRKIKRKKKQKKF</sequence>
<evidence type="ECO:0000313" key="2">
    <source>
        <dbReference type="EnsemblPlants" id="MELO3C032355.2.1"/>
    </source>
</evidence>
<accession>A0A9I9EED9</accession>
<evidence type="ECO:0000256" key="1">
    <source>
        <dbReference type="SAM" id="MobiDB-lite"/>
    </source>
</evidence>
<name>A0A9I9EED9_CUCME</name>
<dbReference type="AlphaFoldDB" id="A0A9I9EED9"/>
<dbReference type="Gramene" id="MELO3C032355.2.1">
    <property type="protein sequence ID" value="MELO3C032355.2.1"/>
    <property type="gene ID" value="MELO3C032355.2"/>
</dbReference>
<protein>
    <submittedName>
        <fullName evidence="2">Uncharacterized protein</fullName>
    </submittedName>
</protein>
<reference evidence="2" key="1">
    <citation type="submission" date="2023-03" db="UniProtKB">
        <authorList>
            <consortium name="EnsemblPlants"/>
        </authorList>
    </citation>
    <scope>IDENTIFICATION</scope>
</reference>
<dbReference type="EnsemblPlants" id="MELO3C032355.2.1">
    <property type="protein sequence ID" value="MELO3C032355.2.1"/>
    <property type="gene ID" value="MELO3C032355.2"/>
</dbReference>
<feature type="compositionally biased region" description="Basic residues" evidence="1">
    <location>
        <begin position="46"/>
        <end position="60"/>
    </location>
</feature>
<organism evidence="2">
    <name type="scientific">Cucumis melo</name>
    <name type="common">Muskmelon</name>
    <dbReference type="NCBI Taxonomy" id="3656"/>
    <lineage>
        <taxon>Eukaryota</taxon>
        <taxon>Viridiplantae</taxon>
        <taxon>Streptophyta</taxon>
        <taxon>Embryophyta</taxon>
        <taxon>Tracheophyta</taxon>
        <taxon>Spermatophyta</taxon>
        <taxon>Magnoliopsida</taxon>
        <taxon>eudicotyledons</taxon>
        <taxon>Gunneridae</taxon>
        <taxon>Pentapetalae</taxon>
        <taxon>rosids</taxon>
        <taxon>fabids</taxon>
        <taxon>Cucurbitales</taxon>
        <taxon>Cucurbitaceae</taxon>
        <taxon>Benincaseae</taxon>
        <taxon>Cucumis</taxon>
    </lineage>
</organism>